<dbReference type="KEGG" id="pah:Poras_0470"/>
<dbReference type="Proteomes" id="UP000006545">
    <property type="component" value="Chromosome"/>
</dbReference>
<keyword evidence="3" id="KW-1185">Reference proteome</keyword>
<dbReference type="Pfam" id="PF13306">
    <property type="entry name" value="LRR_5"/>
    <property type="match status" value="3"/>
</dbReference>
<evidence type="ECO:0000313" key="2">
    <source>
        <dbReference type="EMBL" id="AEE12424.1"/>
    </source>
</evidence>
<dbReference type="eggNOG" id="COG3209">
    <property type="taxonomic scope" value="Bacteria"/>
</dbReference>
<protein>
    <recommendedName>
        <fullName evidence="4">Surface antigen BspA</fullName>
    </recommendedName>
</protein>
<dbReference type="AlphaFoldDB" id="F4KNF3"/>
<feature type="chain" id="PRO_5003316832" description="Surface antigen BspA" evidence="1">
    <location>
        <begin position="22"/>
        <end position="547"/>
    </location>
</feature>
<keyword evidence="1" id="KW-0732">Signal</keyword>
<accession>F4KNF3</accession>
<dbReference type="Gene3D" id="3.80.10.10">
    <property type="entry name" value="Ribonuclease Inhibitor"/>
    <property type="match status" value="2"/>
</dbReference>
<dbReference type="STRING" id="879243.Poras_0470"/>
<dbReference type="InterPro" id="IPR026906">
    <property type="entry name" value="LRR_5"/>
</dbReference>
<reference evidence="3" key="1">
    <citation type="submission" date="2011-04" db="EMBL/GenBank/DDBJ databases">
        <title>The complete genome of Porphyromonas asaccharolytica DSM 20707.</title>
        <authorList>
            <person name="Lucas S."/>
            <person name="Han J."/>
            <person name="Lapidus A."/>
            <person name="Bruce D."/>
            <person name="Goodwin L."/>
            <person name="Pitluck S."/>
            <person name="Peters L."/>
            <person name="Kyrpides N."/>
            <person name="Mavromatis K."/>
            <person name="Ivanova N."/>
            <person name="Ovchinnikova G."/>
            <person name="Pagani I."/>
            <person name="Lu M."/>
            <person name="Detter J.C."/>
            <person name="Tapia R."/>
            <person name="Han C."/>
            <person name="Land M."/>
            <person name="Hauser L."/>
            <person name="Markowitz V."/>
            <person name="Cheng J.-F."/>
            <person name="Hugenholtz P."/>
            <person name="Woyke T."/>
            <person name="Wu D."/>
            <person name="Gronow S."/>
            <person name="Wellnitz S."/>
            <person name="Brambilla E."/>
            <person name="Klenk H.-P."/>
            <person name="Eisen J.A."/>
        </authorList>
    </citation>
    <scope>NUCLEOTIDE SEQUENCE [LARGE SCALE GENOMIC DNA]</scope>
    <source>
        <strain evidence="3">ATCC 25260 / DSM 20707 / VPI 4198</strain>
    </source>
</reference>
<dbReference type="InterPro" id="IPR032675">
    <property type="entry name" value="LRR_dom_sf"/>
</dbReference>
<sequence>MVRHLLILATTLLLSVTSAWAQTSGKTGSLSWDYNEETATLTLSGTGDMPNYGLGEAPWGEFLEQIETITISSGITTIGDNAFSNCVRLTNLNLPDDLRRIGKSSFLECISLQSIILPPSLKEIGDGAFESCEKLETVSLPAQGLEIIEPFAFTECVALSSLEIPKTVTTIGRWAFSGCIAIPKIVIPSSVRSIGDNAFSSNTALQELTLSEGLETIEEAAFSACENLPEVLIPASVKEIGGGVFADCFKLKKIDINPQNRAYTTIDGVLYTADKQTIVQYPAGKEGSSFAIPTSINKVGTLAFAGTVALTSVTLHDGLKVIEDYGFARCDELKAIAIPSGVAEIGNAPFHDCHSLAAIEVSPENINYTSHDGVLYDKSQVSLIQYPAGKQDTIYSLPKSVQIIKEFGLFDNQFIKSVELPSGLSYIGDLTFGFDKSLSEITVQMTDPSKITLGLMVFFRGFGAVPCKLRVPKGTKELYQQSEQWQDFSDIEEFEPQGVEIVTPDQPQTTVIYDLSGQQLPTDLQQLPDGIYIVNGEKVIKQTDHNL</sequence>
<name>F4KNF3_PORAD</name>
<evidence type="ECO:0008006" key="4">
    <source>
        <dbReference type="Google" id="ProtNLM"/>
    </source>
</evidence>
<dbReference type="SUPFAM" id="SSF52058">
    <property type="entry name" value="L domain-like"/>
    <property type="match status" value="1"/>
</dbReference>
<dbReference type="RefSeq" id="WP_013760033.1">
    <property type="nucleotide sequence ID" value="NC_015501.1"/>
</dbReference>
<dbReference type="PANTHER" id="PTHR45661">
    <property type="entry name" value="SURFACE ANTIGEN"/>
    <property type="match status" value="1"/>
</dbReference>
<proteinExistence type="predicted"/>
<gene>
    <name evidence="2" type="ordered locus">Poras_0470</name>
</gene>
<evidence type="ECO:0000256" key="1">
    <source>
        <dbReference type="SAM" id="SignalP"/>
    </source>
</evidence>
<feature type="signal peptide" evidence="1">
    <location>
        <begin position="1"/>
        <end position="21"/>
    </location>
</feature>
<evidence type="ECO:0000313" key="3">
    <source>
        <dbReference type="Proteomes" id="UP000006545"/>
    </source>
</evidence>
<organism evidence="2 3">
    <name type="scientific">Porphyromonas asaccharolytica (strain ATCC 25260 / DSM 20707 / BCRC 10618 / CCUG 7834 / JCM 6326 / LMG 13178 / VPI 4198 / B440)</name>
    <name type="common">Bacteroides asaccharolyticus</name>
    <dbReference type="NCBI Taxonomy" id="879243"/>
    <lineage>
        <taxon>Bacteria</taxon>
        <taxon>Pseudomonadati</taxon>
        <taxon>Bacteroidota</taxon>
        <taxon>Bacteroidia</taxon>
        <taxon>Bacteroidales</taxon>
        <taxon>Porphyromonadaceae</taxon>
        <taxon>Porphyromonas</taxon>
    </lineage>
</organism>
<dbReference type="Gene3D" id="3.40.50.12480">
    <property type="match status" value="1"/>
</dbReference>
<dbReference type="InterPro" id="IPR053139">
    <property type="entry name" value="Surface_bspA-like"/>
</dbReference>
<dbReference type="PANTHER" id="PTHR45661:SF3">
    <property type="entry name" value="IG-LIKE DOMAIN-CONTAINING PROTEIN"/>
    <property type="match status" value="1"/>
</dbReference>
<dbReference type="EMBL" id="CP002689">
    <property type="protein sequence ID" value="AEE12424.1"/>
    <property type="molecule type" value="Genomic_DNA"/>
</dbReference>
<dbReference type="HOGENOM" id="CLU_028334_3_0_10"/>